<dbReference type="SUPFAM" id="SSF57535">
    <property type="entry name" value="Complement control module/SCR domain"/>
    <property type="match status" value="1"/>
</dbReference>
<dbReference type="InterPro" id="IPR000436">
    <property type="entry name" value="Sushi_SCR_CCP_dom"/>
</dbReference>
<keyword evidence="1" id="KW-1015">Disulfide bond</keyword>
<protein>
    <recommendedName>
        <fullName evidence="2">Sushi domain-containing protein</fullName>
    </recommendedName>
</protein>
<dbReference type="InterPro" id="IPR035976">
    <property type="entry name" value="Sushi/SCR/CCP_sf"/>
</dbReference>
<sequence length="232" mass="26423">MTELFTLNSEYRTKSVSTTSLVIEPVTLWKPQPFPECRRHYYLFTVEHGDVYLIHRNHNGDKHVTQITTGKFGIGDTEMRSMNPISSRVILPSGKVRHGSELNVTCQVGYALIKPSHPITTCQNGVWGVRSKCVPALCRRQPSSFPGSRVRFYSLKHNSLATYEPFPGYRLQTTPDNLHQINRVNVNEEREGTLRCLYGEWVGAPLKFQPMYCPSIDMKKPLNVEISIDGKL</sequence>
<accession>A0AAE2D198</accession>
<name>A0AAE2D198_SCHME</name>
<keyword evidence="4" id="KW-1185">Reference proteome</keyword>
<proteinExistence type="predicted"/>
<dbReference type="Pfam" id="PF00084">
    <property type="entry name" value="Sushi"/>
    <property type="match status" value="1"/>
</dbReference>
<evidence type="ECO:0000313" key="4">
    <source>
        <dbReference type="Proteomes" id="UP001292079"/>
    </source>
</evidence>
<reference evidence="3" key="1">
    <citation type="submission" date="2022-04" db="EMBL/GenBank/DDBJ databases">
        <authorList>
            <person name="Xu L."/>
            <person name="Lv Z."/>
        </authorList>
    </citation>
    <scope>NUCLEOTIDE SEQUENCE</scope>
    <source>
        <strain evidence="3">LV_2022a</strain>
    </source>
</reference>
<evidence type="ECO:0000256" key="1">
    <source>
        <dbReference type="ARBA" id="ARBA00023157"/>
    </source>
</evidence>
<evidence type="ECO:0000259" key="2">
    <source>
        <dbReference type="Pfam" id="PF00084"/>
    </source>
</evidence>
<dbReference type="Proteomes" id="UP001292079">
    <property type="component" value="Unassembled WGS sequence"/>
</dbReference>
<feature type="domain" description="Sushi" evidence="2">
    <location>
        <begin position="94"/>
        <end position="128"/>
    </location>
</feature>
<organism evidence="3 4">
    <name type="scientific">Schistosoma mekongi</name>
    <name type="common">Parasitic worm</name>
    <dbReference type="NCBI Taxonomy" id="38744"/>
    <lineage>
        <taxon>Eukaryota</taxon>
        <taxon>Metazoa</taxon>
        <taxon>Spiralia</taxon>
        <taxon>Lophotrochozoa</taxon>
        <taxon>Platyhelminthes</taxon>
        <taxon>Trematoda</taxon>
        <taxon>Digenea</taxon>
        <taxon>Strigeidida</taxon>
        <taxon>Schistosomatoidea</taxon>
        <taxon>Schistosomatidae</taxon>
        <taxon>Schistosoma</taxon>
    </lineage>
</organism>
<evidence type="ECO:0000313" key="3">
    <source>
        <dbReference type="EMBL" id="KAK4467396.1"/>
    </source>
</evidence>
<gene>
    <name evidence="3" type="ORF">MN116_008820</name>
</gene>
<dbReference type="AlphaFoldDB" id="A0AAE2D198"/>
<dbReference type="EMBL" id="JALJAT010000115">
    <property type="protein sequence ID" value="KAK4467396.1"/>
    <property type="molecule type" value="Genomic_DNA"/>
</dbReference>
<reference evidence="3" key="2">
    <citation type="journal article" date="2023" name="Infect Dis Poverty">
        <title>Chromosome-scale genome of the human blood fluke Schistosoma mekongi and its implications for public health.</title>
        <authorList>
            <person name="Zhou M."/>
            <person name="Xu L."/>
            <person name="Xu D."/>
            <person name="Chen W."/>
            <person name="Khan J."/>
            <person name="Hu Y."/>
            <person name="Huang H."/>
            <person name="Wei H."/>
            <person name="Zhang Y."/>
            <person name="Chusongsang P."/>
            <person name="Tanasarnprasert K."/>
            <person name="Hu X."/>
            <person name="Limpanont Y."/>
            <person name="Lv Z."/>
        </authorList>
    </citation>
    <scope>NUCLEOTIDE SEQUENCE</scope>
    <source>
        <strain evidence="3">LV_2022a</strain>
    </source>
</reference>
<dbReference type="Gene3D" id="2.10.70.10">
    <property type="entry name" value="Complement Module, domain 1"/>
    <property type="match status" value="1"/>
</dbReference>
<comment type="caution">
    <text evidence="3">The sequence shown here is derived from an EMBL/GenBank/DDBJ whole genome shotgun (WGS) entry which is preliminary data.</text>
</comment>